<organism evidence="2">
    <name type="scientific">uncultured Sulfurovum sp</name>
    <dbReference type="NCBI Taxonomy" id="269237"/>
    <lineage>
        <taxon>Bacteria</taxon>
        <taxon>Pseudomonadati</taxon>
        <taxon>Campylobacterota</taxon>
        <taxon>Epsilonproteobacteria</taxon>
        <taxon>Campylobacterales</taxon>
        <taxon>Sulfurovaceae</taxon>
        <taxon>Sulfurovum</taxon>
        <taxon>environmental samples</taxon>
    </lineage>
</organism>
<gene>
    <name evidence="2" type="ORF">HELGO_WM9910</name>
</gene>
<keyword evidence="1" id="KW-0812">Transmembrane</keyword>
<protein>
    <recommendedName>
        <fullName evidence="3">Lipoprotein</fullName>
    </recommendedName>
</protein>
<keyword evidence="1" id="KW-1133">Transmembrane helix</keyword>
<dbReference type="PROSITE" id="PS51257">
    <property type="entry name" value="PROKAR_LIPOPROTEIN"/>
    <property type="match status" value="1"/>
</dbReference>
<name>A0A6S6S627_9BACT</name>
<reference evidence="2" key="1">
    <citation type="submission" date="2020-01" db="EMBL/GenBank/DDBJ databases">
        <authorList>
            <person name="Meier V. D."/>
            <person name="Meier V D."/>
        </authorList>
    </citation>
    <scope>NUCLEOTIDE SEQUENCE</scope>
    <source>
        <strain evidence="2">HLG_WM_MAG_05</strain>
    </source>
</reference>
<evidence type="ECO:0000313" key="2">
    <source>
        <dbReference type="EMBL" id="CAA6800409.1"/>
    </source>
</evidence>
<sequence length="62" mass="6880">MKYGSVIIFGIVSATMLIISCVSLNVSKFYNELEFNSFITLDSKPTLVLRDRKVYAGVGESN</sequence>
<dbReference type="EMBL" id="CACVAU010000001">
    <property type="protein sequence ID" value="CAA6800409.1"/>
    <property type="molecule type" value="Genomic_DNA"/>
</dbReference>
<evidence type="ECO:0000256" key="1">
    <source>
        <dbReference type="SAM" id="Phobius"/>
    </source>
</evidence>
<evidence type="ECO:0008006" key="3">
    <source>
        <dbReference type="Google" id="ProtNLM"/>
    </source>
</evidence>
<proteinExistence type="predicted"/>
<dbReference type="AlphaFoldDB" id="A0A6S6S627"/>
<feature type="transmembrane region" description="Helical" evidence="1">
    <location>
        <begin position="6"/>
        <end position="26"/>
    </location>
</feature>
<accession>A0A6S6S627</accession>
<keyword evidence="1" id="KW-0472">Membrane</keyword>